<keyword evidence="10" id="KW-0472">Membrane</keyword>
<evidence type="ECO:0000259" key="13">
    <source>
        <dbReference type="PROSITE" id="PS50280"/>
    </source>
</evidence>
<comment type="subcellular location">
    <subcellularLocation>
        <location evidence="1 12">Golgi apparatus</location>
        <location evidence="1 12">Golgi stack membrane</location>
        <topology evidence="1 12">Single-pass type II membrane protein</topology>
    </subcellularLocation>
</comment>
<dbReference type="SUPFAM" id="SSF53756">
    <property type="entry name" value="UDP-Glycosyltransferase/glycogen phosphorylase"/>
    <property type="match status" value="1"/>
</dbReference>
<keyword evidence="8" id="KW-1133">Transmembrane helix</keyword>
<dbReference type="GO" id="GO:0008276">
    <property type="term" value="F:protein methyltransferase activity"/>
    <property type="evidence" value="ECO:0007669"/>
    <property type="project" value="UniProtKB-ARBA"/>
</dbReference>
<dbReference type="OrthoDB" id="6371390at2759"/>
<evidence type="ECO:0000256" key="10">
    <source>
        <dbReference type="ARBA" id="ARBA00023136"/>
    </source>
</evidence>
<accession>A0A7R8H3R2</accession>
<dbReference type="InterPro" id="IPR046341">
    <property type="entry name" value="SET_dom_sf"/>
</dbReference>
<keyword evidence="7" id="KW-0735">Signal-anchor</keyword>
<keyword evidence="15" id="KW-1185">Reference proteome</keyword>
<sequence>MEFSTEMKKKLLELSGLSNMKDLEKFMETPGVFNEKTFEKVWDLFLQDYSDVQNYYEECKDESRSIQKSVNLRTKGNEAYKKKCLETSINLYSDSIKAIPPSEDGSEPLALSFANRSAAFYEIKSFSQSLNDVEAAFHGGKVSENLLKAMDDFDNCSNEDEFLGKSLEEYLGQNLNSSVNLSNSQFPALRRGLKVEFDEIKGRHCITETEIPAGELVLCEDPIVSYLHPKDNKFHDFWKAHNVLGEDRTLNIHLSIKAIQCHDATLFEDQMDKFIENRLYVCLVDHPKERNLDEECKIYARTVLAIRLLRESEILAQEFTQTLLFLNHSCNPNTYRFHQGKRVFLYSKRKIYPGEELTDCYGMHHLSMPYEERQSNLCTGYCFNCQCDACTFKYPLFHELKQQNQNETEPKVLKEKLSRIKSLFEEKLYLEAADVSRSLLTGLYESKEQQSMKPYISAEHVGLVFCYCQWIYLKDDILDKSLSKNDGKSLLVEASGNNKRYNILFWNEYFSYSYFGMGLYNEGFLKNKCQFTNCYNSNIQSKWKSGKFDAIVFHGLQESMNVKDIAMLKKAREAKRTFHIPFLKTFLILFVPFSFGTKVSTPKMNKTKGIAWVVSHCKTESKREEYVNELRKHLKKLTIDIYGTCGDHSIQKDQSQQNDVQSVEWGRLNMYKNILKDYKFYISFENAKCKDYITEKFFYALSIPNVIPITFGTNISDYEYVAPKKSFIHVDEFDSPKELATYLEDLNENDEKFFAYQTWRSLFFVDVPNFSSPCEFCRVLNQRSLQNKPPIPDINKYWFTNQCNN</sequence>
<evidence type="ECO:0000256" key="1">
    <source>
        <dbReference type="ARBA" id="ARBA00004447"/>
    </source>
</evidence>
<dbReference type="GO" id="GO:0032580">
    <property type="term" value="C:Golgi cisterna membrane"/>
    <property type="evidence" value="ECO:0007669"/>
    <property type="project" value="UniProtKB-SubCell"/>
</dbReference>
<organism evidence="14 15">
    <name type="scientific">Lepeophtheirus salmonis</name>
    <name type="common">Salmon louse</name>
    <name type="synonym">Caligus salmonis</name>
    <dbReference type="NCBI Taxonomy" id="72036"/>
    <lineage>
        <taxon>Eukaryota</taxon>
        <taxon>Metazoa</taxon>
        <taxon>Ecdysozoa</taxon>
        <taxon>Arthropoda</taxon>
        <taxon>Crustacea</taxon>
        <taxon>Multicrustacea</taxon>
        <taxon>Hexanauplia</taxon>
        <taxon>Copepoda</taxon>
        <taxon>Siphonostomatoida</taxon>
        <taxon>Caligidae</taxon>
        <taxon>Lepeophtheirus</taxon>
    </lineage>
</organism>
<evidence type="ECO:0000313" key="15">
    <source>
        <dbReference type="Proteomes" id="UP000675881"/>
    </source>
</evidence>
<gene>
    <name evidence="14" type="ORF">LSAA_4541</name>
</gene>
<dbReference type="Pfam" id="PF00852">
    <property type="entry name" value="Glyco_transf_10"/>
    <property type="match status" value="1"/>
</dbReference>
<keyword evidence="4 12" id="KW-0328">Glycosyltransferase</keyword>
<keyword evidence="6 12" id="KW-0812">Transmembrane</keyword>
<keyword evidence="9 12" id="KW-0333">Golgi apparatus</keyword>
<evidence type="ECO:0000256" key="9">
    <source>
        <dbReference type="ARBA" id="ARBA00023034"/>
    </source>
</evidence>
<dbReference type="InterPro" id="IPR001503">
    <property type="entry name" value="Glyco_trans_10"/>
</dbReference>
<dbReference type="Gene3D" id="1.25.40.10">
    <property type="entry name" value="Tetratricopeptide repeat domain"/>
    <property type="match status" value="1"/>
</dbReference>
<evidence type="ECO:0000313" key="14">
    <source>
        <dbReference type="EMBL" id="CAF2846464.1"/>
    </source>
</evidence>
<dbReference type="GO" id="GO:0008170">
    <property type="term" value="F:N-methyltransferase activity"/>
    <property type="evidence" value="ECO:0007669"/>
    <property type="project" value="UniProtKB-ARBA"/>
</dbReference>
<keyword evidence="11" id="KW-0325">Glycoprotein</keyword>
<dbReference type="GO" id="GO:0008757">
    <property type="term" value="F:S-adenosylmethionine-dependent methyltransferase activity"/>
    <property type="evidence" value="ECO:0007669"/>
    <property type="project" value="UniProtKB-ARBA"/>
</dbReference>
<evidence type="ECO:0000256" key="8">
    <source>
        <dbReference type="ARBA" id="ARBA00022989"/>
    </source>
</evidence>
<evidence type="ECO:0000256" key="7">
    <source>
        <dbReference type="ARBA" id="ARBA00022968"/>
    </source>
</evidence>
<evidence type="ECO:0000256" key="3">
    <source>
        <dbReference type="ARBA" id="ARBA00008919"/>
    </source>
</evidence>
<dbReference type="SUPFAM" id="SSF48452">
    <property type="entry name" value="TPR-like"/>
    <property type="match status" value="1"/>
</dbReference>
<dbReference type="AlphaFoldDB" id="A0A7R8H3R2"/>
<dbReference type="SUPFAM" id="SSF82199">
    <property type="entry name" value="SET domain"/>
    <property type="match status" value="1"/>
</dbReference>
<dbReference type="Gene3D" id="2.170.270.10">
    <property type="entry name" value="SET domain"/>
    <property type="match status" value="1"/>
</dbReference>
<comment type="pathway">
    <text evidence="2">Protein modification; protein glycosylation.</text>
</comment>
<dbReference type="EC" id="2.4.1.-" evidence="12"/>
<evidence type="ECO:0000256" key="5">
    <source>
        <dbReference type="ARBA" id="ARBA00022679"/>
    </source>
</evidence>
<proteinExistence type="inferred from homology"/>
<dbReference type="UniPathway" id="UPA00378"/>
<keyword evidence="5 12" id="KW-0808">Transferase</keyword>
<dbReference type="PANTHER" id="PTHR48438:SF1">
    <property type="entry name" value="ALPHA-(1,3)-FUCOSYLTRANSFERASE C-RELATED"/>
    <property type="match status" value="1"/>
</dbReference>
<comment type="similarity">
    <text evidence="3 12">Belongs to the glycosyltransferase 10 family.</text>
</comment>
<dbReference type="GO" id="GO:0008417">
    <property type="term" value="F:fucosyltransferase activity"/>
    <property type="evidence" value="ECO:0007669"/>
    <property type="project" value="InterPro"/>
</dbReference>
<evidence type="ECO:0000256" key="6">
    <source>
        <dbReference type="ARBA" id="ARBA00022692"/>
    </source>
</evidence>
<dbReference type="Pfam" id="PF00856">
    <property type="entry name" value="SET"/>
    <property type="match status" value="1"/>
</dbReference>
<evidence type="ECO:0000256" key="11">
    <source>
        <dbReference type="ARBA" id="ARBA00023180"/>
    </source>
</evidence>
<evidence type="ECO:0000256" key="4">
    <source>
        <dbReference type="ARBA" id="ARBA00022676"/>
    </source>
</evidence>
<dbReference type="Gene3D" id="3.40.50.11660">
    <property type="entry name" value="Glycosyl transferase family 10, C-terminal domain"/>
    <property type="match status" value="1"/>
</dbReference>
<evidence type="ECO:0000256" key="2">
    <source>
        <dbReference type="ARBA" id="ARBA00004922"/>
    </source>
</evidence>
<dbReference type="FunFam" id="3.40.50.11660:FF:000002">
    <property type="entry name" value="Alpha-(1,3)-fucosyltransferase"/>
    <property type="match status" value="1"/>
</dbReference>
<name>A0A7R8H3R2_LEPSM</name>
<dbReference type="PANTHER" id="PTHR48438">
    <property type="entry name" value="ALPHA-(1,3)-FUCOSYLTRANSFERASE C-RELATED"/>
    <property type="match status" value="1"/>
</dbReference>
<feature type="domain" description="SET" evidence="13">
    <location>
        <begin position="191"/>
        <end position="362"/>
    </location>
</feature>
<dbReference type="InterPro" id="IPR055270">
    <property type="entry name" value="Glyco_tran_10_C"/>
</dbReference>
<dbReference type="Proteomes" id="UP000675881">
    <property type="component" value="Chromosome 14"/>
</dbReference>
<dbReference type="EMBL" id="HG994593">
    <property type="protein sequence ID" value="CAF2846464.1"/>
    <property type="molecule type" value="Genomic_DNA"/>
</dbReference>
<dbReference type="InterPro" id="IPR001214">
    <property type="entry name" value="SET_dom"/>
</dbReference>
<evidence type="ECO:0000256" key="12">
    <source>
        <dbReference type="RuleBase" id="RU003832"/>
    </source>
</evidence>
<protein>
    <recommendedName>
        <fullName evidence="12">Fucosyltransferase</fullName>
        <ecNumber evidence="12">2.4.1.-</ecNumber>
    </recommendedName>
</protein>
<dbReference type="SMART" id="SM00317">
    <property type="entry name" value="SET"/>
    <property type="match status" value="1"/>
</dbReference>
<dbReference type="PROSITE" id="PS50280">
    <property type="entry name" value="SET"/>
    <property type="match status" value="1"/>
</dbReference>
<dbReference type="InterPro" id="IPR011990">
    <property type="entry name" value="TPR-like_helical_dom_sf"/>
</dbReference>
<dbReference type="InterPro" id="IPR038577">
    <property type="entry name" value="GT10-like_C_sf"/>
</dbReference>
<reference evidence="14" key="1">
    <citation type="submission" date="2021-02" db="EMBL/GenBank/DDBJ databases">
        <authorList>
            <person name="Bekaert M."/>
        </authorList>
    </citation>
    <scope>NUCLEOTIDE SEQUENCE</scope>
    <source>
        <strain evidence="14">IoA-00</strain>
    </source>
</reference>